<proteinExistence type="predicted"/>
<feature type="non-terminal residue" evidence="2">
    <location>
        <position position="1"/>
    </location>
</feature>
<dbReference type="RefSeq" id="WP_281359414.1">
    <property type="nucleotide sequence ID" value="NZ_JABEMA010000216.1"/>
</dbReference>
<dbReference type="Gene3D" id="3.40.50.2000">
    <property type="entry name" value="Glycogen Phosphorylase B"/>
    <property type="match status" value="1"/>
</dbReference>
<dbReference type="PANTHER" id="PTHR48050:SF13">
    <property type="entry name" value="STEROL 3-BETA-GLUCOSYLTRANSFERASE UGT80A2"/>
    <property type="match status" value="1"/>
</dbReference>
<sequence>SSGDVLVASSAPHAAVLPRADVVVHHGGAGTVHAVARAGAVSVVVPFVADQPWWARRLHDLGLSPAPLPARRLTAEGLARRLAAAPAHRRSARAAAGAMAGERGAARAVDVLEGLA</sequence>
<comment type="caution">
    <text evidence="2">The sequence shown here is derived from an EMBL/GenBank/DDBJ whole genome shotgun (WGS) entry which is preliminary data.</text>
</comment>
<keyword evidence="2" id="KW-0808">Transferase</keyword>
<dbReference type="Pfam" id="PF06722">
    <property type="entry name" value="EryCIII-like_C"/>
    <property type="match status" value="1"/>
</dbReference>
<keyword evidence="3" id="KW-1185">Reference proteome</keyword>
<feature type="domain" description="Erythromycin biosynthesis protein CIII-like C-terminal" evidence="1">
    <location>
        <begin position="5"/>
        <end position="102"/>
    </location>
</feature>
<dbReference type="Proteomes" id="UP000555552">
    <property type="component" value="Unassembled WGS sequence"/>
</dbReference>
<evidence type="ECO:0000259" key="1">
    <source>
        <dbReference type="Pfam" id="PF06722"/>
    </source>
</evidence>
<name>A0A849BML5_9ACTN</name>
<dbReference type="GO" id="GO:0016757">
    <property type="term" value="F:glycosyltransferase activity"/>
    <property type="evidence" value="ECO:0007669"/>
    <property type="project" value="UniProtKB-ARBA"/>
</dbReference>
<dbReference type="EMBL" id="JABEMA010000216">
    <property type="protein sequence ID" value="NNH23891.1"/>
    <property type="molecule type" value="Genomic_DNA"/>
</dbReference>
<accession>A0A849BML5</accession>
<reference evidence="2 3" key="1">
    <citation type="submission" date="2020-05" db="EMBL/GenBank/DDBJ databases">
        <title>MicrobeNet Type strains.</title>
        <authorList>
            <person name="Nicholson A.C."/>
        </authorList>
    </citation>
    <scope>NUCLEOTIDE SEQUENCE [LARGE SCALE GENOMIC DNA]</scope>
    <source>
        <strain evidence="2 3">JCM 14547</strain>
    </source>
</reference>
<evidence type="ECO:0000313" key="3">
    <source>
        <dbReference type="Proteomes" id="UP000555552"/>
    </source>
</evidence>
<gene>
    <name evidence="2" type="ORF">HLB09_12490</name>
</gene>
<protein>
    <submittedName>
        <fullName evidence="2">Glycosyltransferase</fullName>
    </submittedName>
</protein>
<dbReference type="InterPro" id="IPR010610">
    <property type="entry name" value="EryCIII-like_C"/>
</dbReference>
<dbReference type="AlphaFoldDB" id="A0A849BML5"/>
<dbReference type="PANTHER" id="PTHR48050">
    <property type="entry name" value="STEROL 3-BETA-GLUCOSYLTRANSFERASE"/>
    <property type="match status" value="1"/>
</dbReference>
<organism evidence="2 3">
    <name type="scientific">Pseudokineococcus marinus</name>
    <dbReference type="NCBI Taxonomy" id="351215"/>
    <lineage>
        <taxon>Bacteria</taxon>
        <taxon>Bacillati</taxon>
        <taxon>Actinomycetota</taxon>
        <taxon>Actinomycetes</taxon>
        <taxon>Kineosporiales</taxon>
        <taxon>Kineosporiaceae</taxon>
        <taxon>Pseudokineococcus</taxon>
    </lineage>
</organism>
<evidence type="ECO:0000313" key="2">
    <source>
        <dbReference type="EMBL" id="NNH23891.1"/>
    </source>
</evidence>
<dbReference type="SUPFAM" id="SSF53756">
    <property type="entry name" value="UDP-Glycosyltransferase/glycogen phosphorylase"/>
    <property type="match status" value="1"/>
</dbReference>
<dbReference type="InterPro" id="IPR050426">
    <property type="entry name" value="Glycosyltransferase_28"/>
</dbReference>